<gene>
    <name evidence="2" type="ORF">DW988_15970</name>
</gene>
<evidence type="ECO:0000259" key="1">
    <source>
        <dbReference type="Pfam" id="PF00072"/>
    </source>
</evidence>
<dbReference type="InterPro" id="IPR011006">
    <property type="entry name" value="CheY-like_superfamily"/>
</dbReference>
<dbReference type="Proteomes" id="UP000283684">
    <property type="component" value="Unassembled WGS sequence"/>
</dbReference>
<name>A0A413NC10_BACUN</name>
<evidence type="ECO:0000313" key="3">
    <source>
        <dbReference type="Proteomes" id="UP000283684"/>
    </source>
</evidence>
<dbReference type="SUPFAM" id="SSF52172">
    <property type="entry name" value="CheY-like"/>
    <property type="match status" value="1"/>
</dbReference>
<sequence length="309" mass="35965">MKIEYKVLWLDDQIDVFIEDEYVEKVKSHLEEEGFNANVITVSKPDEFFSQLNDSIDLILTDYNMAEKNGAQIVEEVRNKSIFTEILFYTAKADLRSLDKIDRITFLQTDKVSGSTHHEKVVEKAISLIDLTIKKFQNIVVMRGMIMHETSSLDAQSMEILKSYLNCKEKGCIECANKKRCKPISDSIFGKLEQQFNEKKEDVSKLKEKSNLRKLIKDNFLFSADYKIEALSKILQSLKIKDFSSDYKTEIITIRNKFAHAILEKDEKTGREYFKHGEDGITFDEDFCKTIRKNINKHKQNLDDLQSKI</sequence>
<dbReference type="EMBL" id="QSEE01000018">
    <property type="protein sequence ID" value="RGZ46079.1"/>
    <property type="molecule type" value="Genomic_DNA"/>
</dbReference>
<protein>
    <submittedName>
        <fullName evidence="2">Response regulator</fullName>
    </submittedName>
</protein>
<comment type="caution">
    <text evidence="2">The sequence shown here is derived from an EMBL/GenBank/DDBJ whole genome shotgun (WGS) entry which is preliminary data.</text>
</comment>
<accession>A0A413NC10</accession>
<organism evidence="2 3">
    <name type="scientific">Bacteroides uniformis</name>
    <dbReference type="NCBI Taxonomy" id="820"/>
    <lineage>
        <taxon>Bacteria</taxon>
        <taxon>Pseudomonadati</taxon>
        <taxon>Bacteroidota</taxon>
        <taxon>Bacteroidia</taxon>
        <taxon>Bacteroidales</taxon>
        <taxon>Bacteroidaceae</taxon>
        <taxon>Bacteroides</taxon>
    </lineage>
</organism>
<dbReference type="AlphaFoldDB" id="A0A413NC10"/>
<dbReference type="InterPro" id="IPR001789">
    <property type="entry name" value="Sig_transdc_resp-reg_receiver"/>
</dbReference>
<dbReference type="Pfam" id="PF00072">
    <property type="entry name" value="Response_reg"/>
    <property type="match status" value="1"/>
</dbReference>
<dbReference type="Gene3D" id="3.40.50.2300">
    <property type="match status" value="1"/>
</dbReference>
<dbReference type="CDD" id="cd00156">
    <property type="entry name" value="REC"/>
    <property type="match status" value="1"/>
</dbReference>
<evidence type="ECO:0000313" key="2">
    <source>
        <dbReference type="EMBL" id="RGZ46079.1"/>
    </source>
</evidence>
<reference evidence="2 3" key="1">
    <citation type="submission" date="2018-08" db="EMBL/GenBank/DDBJ databases">
        <title>A genome reference for cultivated species of the human gut microbiota.</title>
        <authorList>
            <person name="Zou Y."/>
            <person name="Xue W."/>
            <person name="Luo G."/>
        </authorList>
    </citation>
    <scope>NUCLEOTIDE SEQUENCE [LARGE SCALE GENOMIC DNA]</scope>
    <source>
        <strain evidence="2 3">AM50-4</strain>
    </source>
</reference>
<proteinExistence type="predicted"/>
<dbReference type="GO" id="GO:0000160">
    <property type="term" value="P:phosphorelay signal transduction system"/>
    <property type="evidence" value="ECO:0007669"/>
    <property type="project" value="InterPro"/>
</dbReference>
<feature type="domain" description="Response regulatory" evidence="1">
    <location>
        <begin position="22"/>
        <end position="96"/>
    </location>
</feature>